<dbReference type="Pfam" id="PF08245">
    <property type="entry name" value="Mur_ligase_M"/>
    <property type="match status" value="1"/>
</dbReference>
<feature type="short sequence motif" description="Meso-diaminopimelate recognition motif" evidence="15">
    <location>
        <begin position="401"/>
        <end position="404"/>
    </location>
</feature>
<evidence type="ECO:0000256" key="1">
    <source>
        <dbReference type="ARBA" id="ARBA00004752"/>
    </source>
</evidence>
<keyword evidence="15" id="KW-0460">Magnesium</keyword>
<protein>
    <recommendedName>
        <fullName evidence="11 15">UDP-N-acetylmuramoyl-L-alanyl-D-glutamate--2,6-diaminopimelate ligase</fullName>
        <ecNumber evidence="10 15">6.3.2.13</ecNumber>
    </recommendedName>
    <alternativeName>
        <fullName evidence="12 15">Meso-A2pm-adding enzyme</fullName>
    </alternativeName>
    <alternativeName>
        <fullName evidence="13 15">Meso-diaminopimelate-adding enzyme</fullName>
    </alternativeName>
    <alternativeName>
        <fullName evidence="14 15">UDP-MurNAc-L-Ala-D-Glu:meso-diaminopimelate ligase</fullName>
    </alternativeName>
    <alternativeName>
        <fullName evidence="15">UDP-MurNAc-tripeptide synthetase</fullName>
    </alternativeName>
    <alternativeName>
        <fullName evidence="15">UDP-N-acetylmuramyl-tripeptide synthetase</fullName>
    </alternativeName>
</protein>
<dbReference type="GO" id="GO:0000287">
    <property type="term" value="F:magnesium ion binding"/>
    <property type="evidence" value="ECO:0007669"/>
    <property type="project" value="UniProtKB-UniRule"/>
</dbReference>
<dbReference type="InterPro" id="IPR035911">
    <property type="entry name" value="MurE/MurF_N"/>
</dbReference>
<dbReference type="GO" id="GO:0008765">
    <property type="term" value="F:UDP-N-acetylmuramoylalanyl-D-glutamate-2,6-diaminopimelate ligase activity"/>
    <property type="evidence" value="ECO:0007669"/>
    <property type="project" value="UniProtKB-UniRule"/>
</dbReference>
<keyword evidence="3 15" id="KW-0132">Cell division</keyword>
<evidence type="ECO:0000256" key="6">
    <source>
        <dbReference type="ARBA" id="ARBA00023306"/>
    </source>
</evidence>
<evidence type="ECO:0000256" key="9">
    <source>
        <dbReference type="ARBA" id="ARBA00056782"/>
    </source>
</evidence>
<feature type="modified residue" description="N6-carboxylysine" evidence="15">
    <location>
        <position position="220"/>
    </location>
</feature>
<evidence type="ECO:0000256" key="7">
    <source>
        <dbReference type="ARBA" id="ARBA00023316"/>
    </source>
</evidence>
<comment type="PTM">
    <text evidence="15">Carboxylation is probably crucial for Mg(2+) binding and, consequently, for the gamma-phosphate positioning of ATP.</text>
</comment>
<dbReference type="PANTHER" id="PTHR23135">
    <property type="entry name" value="MUR LIGASE FAMILY MEMBER"/>
    <property type="match status" value="1"/>
</dbReference>
<feature type="binding site" evidence="15">
    <location>
        <begin position="153"/>
        <end position="154"/>
    </location>
    <ligand>
        <name>UDP-N-acetyl-alpha-D-muramoyl-L-alanyl-D-glutamate</name>
        <dbReference type="ChEBI" id="CHEBI:83900"/>
    </ligand>
</feature>
<dbReference type="Pfam" id="PF02875">
    <property type="entry name" value="Mur_ligase_C"/>
    <property type="match status" value="1"/>
</dbReference>
<dbReference type="Gene3D" id="3.40.1390.10">
    <property type="entry name" value="MurE/MurF, N-terminal domain"/>
    <property type="match status" value="1"/>
</dbReference>
<feature type="binding site" evidence="15">
    <location>
        <position position="456"/>
    </location>
    <ligand>
        <name>meso-2,6-diaminopimelate</name>
        <dbReference type="ChEBI" id="CHEBI:57791"/>
    </ligand>
</feature>
<dbReference type="GO" id="GO:0009252">
    <property type="term" value="P:peptidoglycan biosynthetic process"/>
    <property type="evidence" value="ECO:0007669"/>
    <property type="project" value="UniProtKB-UniRule"/>
</dbReference>
<gene>
    <name evidence="15 20" type="primary">murE</name>
    <name evidence="20" type="ORF">AN618_02400</name>
</gene>
<dbReference type="HAMAP" id="MF_00208">
    <property type="entry name" value="MurE"/>
    <property type="match status" value="1"/>
</dbReference>
<comment type="catalytic activity">
    <reaction evidence="8 15">
        <text>UDP-N-acetyl-alpha-D-muramoyl-L-alanyl-D-glutamate + meso-2,6-diaminopimelate + ATP = UDP-N-acetyl-alpha-D-muramoyl-L-alanyl-gamma-D-glutamyl-meso-2,6-diaminopimelate + ADP + phosphate + H(+)</text>
        <dbReference type="Rhea" id="RHEA:23676"/>
        <dbReference type="ChEBI" id="CHEBI:15378"/>
        <dbReference type="ChEBI" id="CHEBI:30616"/>
        <dbReference type="ChEBI" id="CHEBI:43474"/>
        <dbReference type="ChEBI" id="CHEBI:57791"/>
        <dbReference type="ChEBI" id="CHEBI:83900"/>
        <dbReference type="ChEBI" id="CHEBI:83905"/>
        <dbReference type="ChEBI" id="CHEBI:456216"/>
        <dbReference type="EC" id="6.3.2.13"/>
    </reaction>
</comment>
<name>A0A140LD60_9FIRM</name>
<evidence type="ECO:0000256" key="3">
    <source>
        <dbReference type="ARBA" id="ARBA00022618"/>
    </source>
</evidence>
<dbReference type="GO" id="GO:0005524">
    <property type="term" value="F:ATP binding"/>
    <property type="evidence" value="ECO:0007669"/>
    <property type="project" value="UniProtKB-UniRule"/>
</dbReference>
<keyword evidence="15" id="KW-0067">ATP-binding</keyword>
<keyword evidence="7 15" id="KW-0961">Cell wall biogenesis/degradation</keyword>
<dbReference type="EC" id="6.3.2.13" evidence="10 15"/>
<dbReference type="InParanoid" id="A0A140LD60"/>
<keyword evidence="5 15" id="KW-0573">Peptidoglycan synthesis</keyword>
<dbReference type="NCBIfam" id="NF001126">
    <property type="entry name" value="PRK00139.1-4"/>
    <property type="match status" value="1"/>
</dbReference>
<sequence length="485" mass="54161">MKAIHILENLSEIISVRGPKDIDIKSIAYDSRKVEKGSLFVAIRGFRLDGHDFIEDAIEKGAIAVIGEKEMDLPDGVLYARVKNSRKALSEASSTFFGRPADRLKIVGVTGTNGKTTTTYLIKAILDEAGFPTGVIGTVGIRIKDRFLPSERTTPESLELNRIFAEMSDEGVKYVSMEVSSHSLKLHRVDDVRFEVGVFTNLTQDHLDFHESFDDYYSSKKKLFYLSRKAAINIDDPSGRRLCEELDIPILTYAIEGKADVKAEDVRIDSSGVTFNVCFDGERKKIVYRVPGKFSVYNSLAAITAGLFLGIDLDTMAKALEKVRGVPGRFEPVDEGQDFTVIVDYAHTPDGLENVLNTIKSFAKGKVITVFGAGGDRDRSKRPLMGKVVSEYSDYFIITSDNPRSEDPEAIINDIEKGLDKNSKYEKIVDRRAAIKRAIEMASRGDVVLIAGKGHENYQIIKDKVFPFDDREVAREFLKEKGRMR</sequence>
<evidence type="ECO:0000256" key="11">
    <source>
        <dbReference type="ARBA" id="ARBA00072883"/>
    </source>
</evidence>
<dbReference type="SUPFAM" id="SSF53623">
    <property type="entry name" value="MurD-like peptide ligases, catalytic domain"/>
    <property type="match status" value="1"/>
</dbReference>
<feature type="binding site" evidence="15">
    <location>
        <position position="180"/>
    </location>
    <ligand>
        <name>UDP-N-acetyl-alpha-D-muramoyl-L-alanyl-D-glutamate</name>
        <dbReference type="ChEBI" id="CHEBI:83900"/>
    </ligand>
</feature>
<dbReference type="InterPro" id="IPR005761">
    <property type="entry name" value="UDP-N-AcMur-Glu-dNH2Pim_ligase"/>
</dbReference>
<keyword evidence="21" id="KW-1185">Reference proteome</keyword>
<dbReference type="GO" id="GO:0005737">
    <property type="term" value="C:cytoplasm"/>
    <property type="evidence" value="ECO:0007669"/>
    <property type="project" value="UniProtKB-SubCell"/>
</dbReference>
<dbReference type="Pfam" id="PF01225">
    <property type="entry name" value="Mur_ligase"/>
    <property type="match status" value="1"/>
</dbReference>
<evidence type="ECO:0000259" key="18">
    <source>
        <dbReference type="Pfam" id="PF02875"/>
    </source>
</evidence>
<dbReference type="InterPro" id="IPR036565">
    <property type="entry name" value="Mur-like_cat_sf"/>
</dbReference>
<keyword evidence="15 20" id="KW-0436">Ligase</keyword>
<dbReference type="PATRIC" id="fig|520764.3.peg.258"/>
<dbReference type="Proteomes" id="UP000070427">
    <property type="component" value="Unassembled WGS sequence"/>
</dbReference>
<comment type="caution">
    <text evidence="15">Lacks conserved residue(s) required for the propagation of feature annotation.</text>
</comment>
<evidence type="ECO:0000256" key="13">
    <source>
        <dbReference type="ARBA" id="ARBA00076158"/>
    </source>
</evidence>
<dbReference type="FunFam" id="3.90.190.20:FF:000006">
    <property type="entry name" value="UDP-N-acetylmuramoyl-L-alanyl-D-glutamate--2,6-diaminopimelate ligase"/>
    <property type="match status" value="1"/>
</dbReference>
<dbReference type="STRING" id="520764.AN618_02400"/>
<feature type="binding site" evidence="15">
    <location>
        <position position="377"/>
    </location>
    <ligand>
        <name>meso-2,6-diaminopimelate</name>
        <dbReference type="ChEBI" id="CHEBI:57791"/>
    </ligand>
</feature>
<keyword evidence="6 15" id="KW-0131">Cell cycle</keyword>
<dbReference type="UniPathway" id="UPA00219"/>
<evidence type="ECO:0000313" key="21">
    <source>
        <dbReference type="Proteomes" id="UP000070427"/>
    </source>
</evidence>
<reference evidence="20 21" key="1">
    <citation type="submission" date="2015-12" db="EMBL/GenBank/DDBJ databases">
        <title>Draft genome sequnece of Fervidicola ferrireducens strain Y170.</title>
        <authorList>
            <person name="Patel B.K."/>
        </authorList>
    </citation>
    <scope>NUCLEOTIDE SEQUENCE [LARGE SCALE GENOMIC DNA]</scope>
    <source>
        <strain evidence="20 21">Y170</strain>
    </source>
</reference>
<dbReference type="InterPro" id="IPR036615">
    <property type="entry name" value="Mur_ligase_C_dom_sf"/>
</dbReference>
<feature type="domain" description="Mur ligase N-terminal catalytic" evidence="17">
    <location>
        <begin position="24"/>
        <end position="90"/>
    </location>
</feature>
<dbReference type="AlphaFoldDB" id="A0A140LD60"/>
<comment type="subcellular location">
    <subcellularLocation>
        <location evidence="15 16">Cytoplasm</location>
    </subcellularLocation>
</comment>
<evidence type="ECO:0000256" key="4">
    <source>
        <dbReference type="ARBA" id="ARBA00022960"/>
    </source>
</evidence>
<dbReference type="NCBIfam" id="TIGR01085">
    <property type="entry name" value="murE"/>
    <property type="match status" value="1"/>
</dbReference>
<evidence type="ECO:0000259" key="19">
    <source>
        <dbReference type="Pfam" id="PF08245"/>
    </source>
</evidence>
<feature type="binding site" evidence="15">
    <location>
        <begin position="111"/>
        <end position="117"/>
    </location>
    <ligand>
        <name>ATP</name>
        <dbReference type="ChEBI" id="CHEBI:30616"/>
    </ligand>
</feature>
<evidence type="ECO:0000256" key="16">
    <source>
        <dbReference type="RuleBase" id="RU004135"/>
    </source>
</evidence>
<dbReference type="EMBL" id="LOED01000002">
    <property type="protein sequence ID" value="KXG78485.1"/>
    <property type="molecule type" value="Genomic_DNA"/>
</dbReference>
<dbReference type="GO" id="GO:0008360">
    <property type="term" value="P:regulation of cell shape"/>
    <property type="evidence" value="ECO:0007669"/>
    <property type="project" value="UniProtKB-KW"/>
</dbReference>
<dbReference type="SUPFAM" id="SSF63418">
    <property type="entry name" value="MurE/MurF N-terminal domain"/>
    <property type="match status" value="1"/>
</dbReference>
<comment type="cofactor">
    <cofactor evidence="15">
        <name>Mg(2+)</name>
        <dbReference type="ChEBI" id="CHEBI:18420"/>
    </cofactor>
</comment>
<dbReference type="InterPro" id="IPR004101">
    <property type="entry name" value="Mur_ligase_C"/>
</dbReference>
<evidence type="ECO:0000256" key="10">
    <source>
        <dbReference type="ARBA" id="ARBA00066633"/>
    </source>
</evidence>
<dbReference type="GO" id="GO:0051301">
    <property type="term" value="P:cell division"/>
    <property type="evidence" value="ECO:0007669"/>
    <property type="project" value="UniProtKB-KW"/>
</dbReference>
<feature type="domain" description="Mur ligase central" evidence="19">
    <location>
        <begin position="109"/>
        <end position="305"/>
    </location>
</feature>
<dbReference type="GO" id="GO:0071555">
    <property type="term" value="P:cell wall organization"/>
    <property type="evidence" value="ECO:0007669"/>
    <property type="project" value="UniProtKB-KW"/>
</dbReference>
<feature type="binding site" evidence="15">
    <location>
        <begin position="401"/>
        <end position="404"/>
    </location>
    <ligand>
        <name>meso-2,6-diaminopimelate</name>
        <dbReference type="ChEBI" id="CHEBI:57791"/>
    </ligand>
</feature>
<organism evidence="20 21">
    <name type="scientific">Fervidicola ferrireducens</name>
    <dbReference type="NCBI Taxonomy" id="520764"/>
    <lineage>
        <taxon>Bacteria</taxon>
        <taxon>Bacillati</taxon>
        <taxon>Bacillota</taxon>
        <taxon>Clostridia</taxon>
        <taxon>Thermosediminibacterales</taxon>
        <taxon>Thermosediminibacteraceae</taxon>
        <taxon>Fervidicola</taxon>
    </lineage>
</organism>
<keyword evidence="4 15" id="KW-0133">Cell shape</keyword>
<feature type="binding site" evidence="15">
    <location>
        <position position="188"/>
    </location>
    <ligand>
        <name>UDP-N-acetyl-alpha-D-muramoyl-L-alanyl-D-glutamate</name>
        <dbReference type="ChEBI" id="CHEBI:83900"/>
    </ligand>
</feature>
<keyword evidence="15" id="KW-0547">Nucleotide-binding</keyword>
<dbReference type="Gene3D" id="3.40.1190.10">
    <property type="entry name" value="Mur-like, catalytic domain"/>
    <property type="match status" value="1"/>
</dbReference>
<comment type="function">
    <text evidence="9 15">Catalyzes the addition of meso-diaminopimelic acid to the nucleotide precursor UDP-N-acetylmuramoyl-L-alanyl-D-glutamate (UMAG) in the biosynthesis of bacterial cell-wall peptidoglycan.</text>
</comment>
<dbReference type="Gene3D" id="3.90.190.20">
    <property type="entry name" value="Mur ligase, C-terminal domain"/>
    <property type="match status" value="1"/>
</dbReference>
<dbReference type="InterPro" id="IPR013221">
    <property type="entry name" value="Mur_ligase_cen"/>
</dbReference>
<evidence type="ECO:0000259" key="17">
    <source>
        <dbReference type="Pfam" id="PF01225"/>
    </source>
</evidence>
<evidence type="ECO:0000256" key="2">
    <source>
        <dbReference type="ARBA" id="ARBA00005898"/>
    </source>
</evidence>
<evidence type="ECO:0000256" key="5">
    <source>
        <dbReference type="ARBA" id="ARBA00022984"/>
    </source>
</evidence>
<keyword evidence="15" id="KW-0963">Cytoplasm</keyword>
<evidence type="ECO:0000256" key="8">
    <source>
        <dbReference type="ARBA" id="ARBA00050251"/>
    </source>
</evidence>
<evidence type="ECO:0000313" key="20">
    <source>
        <dbReference type="EMBL" id="KXG78485.1"/>
    </source>
</evidence>
<dbReference type="SUPFAM" id="SSF53244">
    <property type="entry name" value="MurD-like peptide ligases, peptide-binding domain"/>
    <property type="match status" value="1"/>
</dbReference>
<feature type="binding site" evidence="15">
    <location>
        <position position="452"/>
    </location>
    <ligand>
        <name>meso-2,6-diaminopimelate</name>
        <dbReference type="ChEBI" id="CHEBI:57791"/>
    </ligand>
</feature>
<feature type="domain" description="Mur ligase C-terminal" evidence="18">
    <location>
        <begin position="328"/>
        <end position="454"/>
    </location>
</feature>
<comment type="pathway">
    <text evidence="1 15 16">Cell wall biogenesis; peptidoglycan biosynthesis.</text>
</comment>
<proteinExistence type="inferred from homology"/>
<dbReference type="InterPro" id="IPR000713">
    <property type="entry name" value="Mur_ligase_N"/>
</dbReference>
<dbReference type="RefSeq" id="WP_066351072.1">
    <property type="nucleotide sequence ID" value="NZ_LOED01000002.1"/>
</dbReference>
<dbReference type="PANTHER" id="PTHR23135:SF4">
    <property type="entry name" value="UDP-N-ACETYLMURAMOYL-L-ALANYL-D-GLUTAMATE--2,6-DIAMINOPIMELATE LIGASE MURE HOMOLOG, CHLOROPLASTIC"/>
    <property type="match status" value="1"/>
</dbReference>
<feature type="binding site" evidence="15">
    <location>
        <position position="31"/>
    </location>
    <ligand>
        <name>UDP-N-acetyl-alpha-D-muramoyl-L-alanyl-D-glutamate</name>
        <dbReference type="ChEBI" id="CHEBI:83900"/>
    </ligand>
</feature>
<dbReference type="NCBIfam" id="NF001124">
    <property type="entry name" value="PRK00139.1-2"/>
    <property type="match status" value="1"/>
</dbReference>
<dbReference type="FunCoup" id="A0A140LD60">
    <property type="interactions" value="411"/>
</dbReference>
<evidence type="ECO:0000256" key="15">
    <source>
        <dbReference type="HAMAP-Rule" id="MF_00208"/>
    </source>
</evidence>
<comment type="caution">
    <text evidence="20">The sequence shown here is derived from an EMBL/GenBank/DDBJ whole genome shotgun (WGS) entry which is preliminary data.</text>
</comment>
<comment type="similarity">
    <text evidence="2 15">Belongs to the MurCDEF family. MurE subfamily.</text>
</comment>
<dbReference type="OrthoDB" id="9800958at2"/>
<evidence type="ECO:0000256" key="12">
    <source>
        <dbReference type="ARBA" id="ARBA00075482"/>
    </source>
</evidence>
<accession>A0A140LD60</accession>
<evidence type="ECO:0000256" key="14">
    <source>
        <dbReference type="ARBA" id="ARBA00081560"/>
    </source>
</evidence>